<dbReference type="PROSITE" id="PS51999">
    <property type="entry name" value="ZF_GRF"/>
    <property type="match status" value="1"/>
</dbReference>
<reference evidence="9" key="1">
    <citation type="journal article" date="2021" name="Nat. Commun.">
        <title>Genomic analyses provide insights into spinach domestication and the genetic basis of agronomic traits.</title>
        <authorList>
            <person name="Cai X."/>
            <person name="Sun X."/>
            <person name="Xu C."/>
            <person name="Sun H."/>
            <person name="Wang X."/>
            <person name="Ge C."/>
            <person name="Zhang Z."/>
            <person name="Wang Q."/>
            <person name="Fei Z."/>
            <person name="Jiao C."/>
            <person name="Wang Q."/>
        </authorList>
    </citation>
    <scope>NUCLEOTIDE SEQUENCE [LARGE SCALE GENOMIC DNA]</scope>
    <source>
        <strain evidence="9">cv. Varoflay</strain>
    </source>
</reference>
<dbReference type="AlphaFoldDB" id="A0A9R0I6D8"/>
<evidence type="ECO:0000256" key="5">
    <source>
        <dbReference type="ARBA" id="ARBA00022833"/>
    </source>
</evidence>
<proteinExistence type="predicted"/>
<evidence type="ECO:0000256" key="4">
    <source>
        <dbReference type="ARBA" id="ARBA00022801"/>
    </source>
</evidence>
<evidence type="ECO:0000313" key="10">
    <source>
        <dbReference type="RefSeq" id="XP_021843347.2"/>
    </source>
</evidence>
<dbReference type="InterPro" id="IPR012337">
    <property type="entry name" value="RNaseH-like_sf"/>
</dbReference>
<keyword evidence="4" id="KW-0378">Hydrolase</keyword>
<keyword evidence="9" id="KW-1185">Reference proteome</keyword>
<dbReference type="InterPro" id="IPR051274">
    <property type="entry name" value="3-5_Exoribonuclease"/>
</dbReference>
<reference evidence="10" key="2">
    <citation type="submission" date="2025-08" db="UniProtKB">
        <authorList>
            <consortium name="RefSeq"/>
        </authorList>
    </citation>
    <scope>IDENTIFICATION</scope>
    <source>
        <tissue evidence="10">Leaf</tissue>
    </source>
</reference>
<dbReference type="CDD" id="cd06133">
    <property type="entry name" value="ERI-1_3'hExo_like"/>
    <property type="match status" value="1"/>
</dbReference>
<evidence type="ECO:0000256" key="1">
    <source>
        <dbReference type="ARBA" id="ARBA00022722"/>
    </source>
</evidence>
<evidence type="ECO:0000313" key="9">
    <source>
        <dbReference type="Proteomes" id="UP000813463"/>
    </source>
</evidence>
<name>A0A9R0I6D8_SPIOL</name>
<dbReference type="PANTHER" id="PTHR23044:SF61">
    <property type="entry name" value="3'-5' EXORIBONUCLEASE 1-RELATED"/>
    <property type="match status" value="1"/>
</dbReference>
<dbReference type="SUPFAM" id="SSF53098">
    <property type="entry name" value="Ribonuclease H-like"/>
    <property type="match status" value="1"/>
</dbReference>
<dbReference type="InterPro" id="IPR047201">
    <property type="entry name" value="ERI-1_3'hExo-like"/>
</dbReference>
<feature type="domain" description="GRF-type" evidence="8">
    <location>
        <begin position="393"/>
        <end position="438"/>
    </location>
</feature>
<dbReference type="KEGG" id="soe:110783329"/>
<evidence type="ECO:0000256" key="6">
    <source>
        <dbReference type="ARBA" id="ARBA00022839"/>
    </source>
</evidence>
<evidence type="ECO:0000256" key="2">
    <source>
        <dbReference type="ARBA" id="ARBA00022723"/>
    </source>
</evidence>
<evidence type="ECO:0000256" key="7">
    <source>
        <dbReference type="PROSITE-ProRule" id="PRU01343"/>
    </source>
</evidence>
<gene>
    <name evidence="10" type="primary">LOC110783329</name>
</gene>
<dbReference type="GO" id="GO:0003676">
    <property type="term" value="F:nucleic acid binding"/>
    <property type="evidence" value="ECO:0007669"/>
    <property type="project" value="InterPro"/>
</dbReference>
<dbReference type="InterPro" id="IPR010666">
    <property type="entry name" value="Znf_GRF"/>
</dbReference>
<organism evidence="9 10">
    <name type="scientific">Spinacia oleracea</name>
    <name type="common">Spinach</name>
    <dbReference type="NCBI Taxonomy" id="3562"/>
    <lineage>
        <taxon>Eukaryota</taxon>
        <taxon>Viridiplantae</taxon>
        <taxon>Streptophyta</taxon>
        <taxon>Embryophyta</taxon>
        <taxon>Tracheophyta</taxon>
        <taxon>Spermatophyta</taxon>
        <taxon>Magnoliopsida</taxon>
        <taxon>eudicotyledons</taxon>
        <taxon>Gunneridae</taxon>
        <taxon>Pentapetalae</taxon>
        <taxon>Caryophyllales</taxon>
        <taxon>Chenopodiaceae</taxon>
        <taxon>Chenopodioideae</taxon>
        <taxon>Anserineae</taxon>
        <taxon>Spinacia</taxon>
    </lineage>
</organism>
<dbReference type="Pfam" id="PF00929">
    <property type="entry name" value="RNase_T"/>
    <property type="match status" value="1"/>
</dbReference>
<evidence type="ECO:0000259" key="8">
    <source>
        <dbReference type="PROSITE" id="PS51999"/>
    </source>
</evidence>
<sequence>MMALDNRETMQKGLEASLGCVQSKSYLYGPTYPRSFSGQQTMELKYTNGEKQANVDSNNGAVVTHDKLAVQSEYCGRPVRQESYYLWSALTPNSQKDVHNSQSHLNDGCFYPANMGNYFQTTHWLPQVPMQMVPQSYSPDYVFQDFQYFVVIDFEATCDKERNPHPQEIIEFPSVLVNSRTGQLEGCFQMYVRPTHHNLLSDFCKSLTGIQQSQVDKGVLLSDALLMHDKWLEDKGIKNTNFAVVTWSDWDCRVMLESECRFKRIRKPLYFNRWINLKIPFNKIFGSGRRNLKQAVELAGLTWEGRAHCGLDDAKNTANLLSHLMQLGFKLSITNSLKWQTADHPSAVQVQQTVTTTPESNLTYQPQNYKTAPSVTAIPFQPANLLKEPYVYCYCGLTSTKRVNQNPGPKHGCVFFGCGNWTSNGGPCCQFFKWVVSASDSGKPV</sequence>
<dbReference type="Gene3D" id="3.30.420.10">
    <property type="entry name" value="Ribonuclease H-like superfamily/Ribonuclease H"/>
    <property type="match status" value="1"/>
</dbReference>
<keyword evidence="6" id="KW-0269">Exonuclease</keyword>
<dbReference type="Proteomes" id="UP000813463">
    <property type="component" value="Chromosome 4"/>
</dbReference>
<accession>A0A9R0I6D8</accession>
<dbReference type="PANTHER" id="PTHR23044">
    <property type="entry name" value="3'-5' EXONUCLEASE ERI1-RELATED"/>
    <property type="match status" value="1"/>
</dbReference>
<keyword evidence="2" id="KW-0479">Metal-binding</keyword>
<dbReference type="SMART" id="SM00479">
    <property type="entry name" value="EXOIII"/>
    <property type="match status" value="1"/>
</dbReference>
<dbReference type="GO" id="GO:0008270">
    <property type="term" value="F:zinc ion binding"/>
    <property type="evidence" value="ECO:0007669"/>
    <property type="project" value="UniProtKB-KW"/>
</dbReference>
<keyword evidence="1" id="KW-0540">Nuclease</keyword>
<evidence type="ECO:0000256" key="3">
    <source>
        <dbReference type="ARBA" id="ARBA00022771"/>
    </source>
</evidence>
<dbReference type="GeneID" id="110783329"/>
<dbReference type="RefSeq" id="XP_021843347.2">
    <property type="nucleotide sequence ID" value="XM_021987655.2"/>
</dbReference>
<dbReference type="InterPro" id="IPR013520">
    <property type="entry name" value="Ribonucl_H"/>
</dbReference>
<dbReference type="InterPro" id="IPR036397">
    <property type="entry name" value="RNaseH_sf"/>
</dbReference>
<keyword evidence="3 7" id="KW-0863">Zinc-finger</keyword>
<dbReference type="GO" id="GO:0000175">
    <property type="term" value="F:3'-5'-RNA exonuclease activity"/>
    <property type="evidence" value="ECO:0007669"/>
    <property type="project" value="InterPro"/>
</dbReference>
<keyword evidence="5" id="KW-0862">Zinc</keyword>
<protein>
    <submittedName>
        <fullName evidence="10">Uncharacterized protein isoform X1</fullName>
    </submittedName>
</protein>